<evidence type="ECO:0000256" key="6">
    <source>
        <dbReference type="ARBA" id="ARBA00022801"/>
    </source>
</evidence>
<gene>
    <name evidence="13" type="ORF">CVP05_08990</name>
</gene>
<evidence type="ECO:0000256" key="7">
    <source>
        <dbReference type="ARBA" id="ARBA00022833"/>
    </source>
</evidence>
<keyword evidence="14" id="KW-1185">Reference proteome</keyword>
<dbReference type="Proteomes" id="UP000229329">
    <property type="component" value="Unassembled WGS sequence"/>
</dbReference>
<keyword evidence="8 11" id="KW-1133">Transmembrane helix</keyword>
<dbReference type="RefSeq" id="WP_100289238.1">
    <property type="nucleotide sequence ID" value="NZ_PHHA01000020.1"/>
</dbReference>
<dbReference type="PANTHER" id="PTHR42837:SF2">
    <property type="entry name" value="MEMBRANE METALLOPROTEASE ARASP2, CHLOROPLASTIC-RELATED"/>
    <property type="match status" value="1"/>
</dbReference>
<evidence type="ECO:0000256" key="10">
    <source>
        <dbReference type="ARBA" id="ARBA00023136"/>
    </source>
</evidence>
<dbReference type="AlphaFoldDB" id="A0A2M8S1D2"/>
<reference evidence="13 14" key="1">
    <citation type="submission" date="2017-11" db="EMBL/GenBank/DDBJ databases">
        <title>Reclassification of Bisgaard taxon 7 as Conservatibacter flavescens gen. nov., sp. nov.</title>
        <authorList>
            <person name="Christensen H."/>
        </authorList>
    </citation>
    <scope>NUCLEOTIDE SEQUENCE [LARGE SCALE GENOMIC DNA]</scope>
    <source>
        <strain evidence="13 14">7_4</strain>
    </source>
</reference>
<dbReference type="GO" id="GO:0006508">
    <property type="term" value="P:proteolysis"/>
    <property type="evidence" value="ECO:0007669"/>
    <property type="project" value="UniProtKB-KW"/>
</dbReference>
<proteinExistence type="inferred from homology"/>
<dbReference type="SUPFAM" id="SSF50156">
    <property type="entry name" value="PDZ domain-like"/>
    <property type="match status" value="2"/>
</dbReference>
<name>A0A2M8S1D2_9PAST</name>
<keyword evidence="7 11" id="KW-0862">Zinc</keyword>
<evidence type="ECO:0000259" key="12">
    <source>
        <dbReference type="PROSITE" id="PS50106"/>
    </source>
</evidence>
<feature type="transmembrane region" description="Helical" evidence="11">
    <location>
        <begin position="97"/>
        <end position="118"/>
    </location>
</feature>
<protein>
    <recommendedName>
        <fullName evidence="11">Zinc metalloprotease</fullName>
        <ecNumber evidence="11">3.4.24.-</ecNumber>
    </recommendedName>
</protein>
<dbReference type="Gene3D" id="2.30.42.10">
    <property type="match status" value="2"/>
</dbReference>
<accession>A0A2M8S1D2</accession>
<dbReference type="Pfam" id="PF02163">
    <property type="entry name" value="Peptidase_M50"/>
    <property type="match status" value="1"/>
</dbReference>
<evidence type="ECO:0000256" key="4">
    <source>
        <dbReference type="ARBA" id="ARBA00022670"/>
    </source>
</evidence>
<evidence type="ECO:0000256" key="9">
    <source>
        <dbReference type="ARBA" id="ARBA00023049"/>
    </source>
</evidence>
<keyword evidence="4" id="KW-0645">Protease</keyword>
<evidence type="ECO:0000313" key="14">
    <source>
        <dbReference type="Proteomes" id="UP000229329"/>
    </source>
</evidence>
<keyword evidence="9 11" id="KW-0482">Metalloprotease</keyword>
<dbReference type="OrthoDB" id="9782003at2"/>
<comment type="similarity">
    <text evidence="3 11">Belongs to the peptidase M50B family.</text>
</comment>
<organism evidence="13 14">
    <name type="scientific">Conservatibacter flavescens</name>
    <dbReference type="NCBI Taxonomy" id="28161"/>
    <lineage>
        <taxon>Bacteria</taxon>
        <taxon>Pseudomonadati</taxon>
        <taxon>Pseudomonadota</taxon>
        <taxon>Gammaproteobacteria</taxon>
        <taxon>Pasteurellales</taxon>
        <taxon>Pasteurellaceae</taxon>
        <taxon>Conservatibacter</taxon>
    </lineage>
</organism>
<keyword evidence="6 11" id="KW-0378">Hydrolase</keyword>
<dbReference type="NCBIfam" id="NF008046">
    <property type="entry name" value="PRK10779.1"/>
    <property type="match status" value="1"/>
</dbReference>
<dbReference type="CDD" id="cd06163">
    <property type="entry name" value="S2P-M50_PDZ_RseP-like"/>
    <property type="match status" value="2"/>
</dbReference>
<comment type="cofactor">
    <cofactor evidence="1 11">
        <name>Zn(2+)</name>
        <dbReference type="ChEBI" id="CHEBI:29105"/>
    </cofactor>
</comment>
<evidence type="ECO:0000256" key="2">
    <source>
        <dbReference type="ARBA" id="ARBA00004141"/>
    </source>
</evidence>
<dbReference type="SMART" id="SM00228">
    <property type="entry name" value="PDZ"/>
    <property type="match status" value="2"/>
</dbReference>
<sequence length="447" mass="49608">MSFLWSLGSFIIVIGVLVSVHEYGHFWAARKCGIKVHRFSVGFGKVLWSRKDKQGTEFALSMIPLGGYVKMLDERNETVPPHLMSQSFNQKSVLQRAFVIAAGPLANFLFAILAYWIIYLVGIPSVKPVIGYVEPQSIAAQARIQPSYQITAIDNTQTADWETVNMVLATKIGNPHVTLTLQAFGESHVMQKTLDLSQWRFDPDKESAFGALGIEPVRAKVDMTLSNVVEAAPAAKAGLRVGDKILSIQHNDEHVTWQQFAEAVQAVKGEALYIKYERAGQIYDTTVFPILNEQKRWFVGVSPTFEPLAEQYRTELKYGMLESLQKGVEKTFQLSWLTIKVIGKLFTGDLSLNNLSGPISIAKGAGMSSEIGLVYYLSFMALISVNLGIMNLFPLPVLDGGHLVFLAAEGVRGKPLSERVQEISYRIGAVLLLMLTVFAVFNDFLRL</sequence>
<dbReference type="CDD" id="cd23081">
    <property type="entry name" value="cpPDZ_EcRseP-like"/>
    <property type="match status" value="1"/>
</dbReference>
<keyword evidence="11" id="KW-0479">Metal-binding</keyword>
<dbReference type="GO" id="GO:0046872">
    <property type="term" value="F:metal ion binding"/>
    <property type="evidence" value="ECO:0007669"/>
    <property type="project" value="UniProtKB-KW"/>
</dbReference>
<comment type="subcellular location">
    <subcellularLocation>
        <location evidence="2">Membrane</location>
        <topology evidence="2">Multi-pass membrane protein</topology>
    </subcellularLocation>
</comment>
<evidence type="ECO:0000256" key="3">
    <source>
        <dbReference type="ARBA" id="ARBA00007931"/>
    </source>
</evidence>
<dbReference type="InterPro" id="IPR004387">
    <property type="entry name" value="Pept_M50_Zn"/>
</dbReference>
<evidence type="ECO:0000256" key="8">
    <source>
        <dbReference type="ARBA" id="ARBA00022989"/>
    </source>
</evidence>
<keyword evidence="5 11" id="KW-0812">Transmembrane</keyword>
<dbReference type="PANTHER" id="PTHR42837">
    <property type="entry name" value="REGULATOR OF SIGMA-E PROTEASE RSEP"/>
    <property type="match status" value="1"/>
</dbReference>
<evidence type="ECO:0000256" key="11">
    <source>
        <dbReference type="RuleBase" id="RU362031"/>
    </source>
</evidence>
<dbReference type="EC" id="3.4.24.-" evidence="11"/>
<evidence type="ECO:0000313" key="13">
    <source>
        <dbReference type="EMBL" id="PJG84961.1"/>
    </source>
</evidence>
<dbReference type="InterPro" id="IPR036034">
    <property type="entry name" value="PDZ_sf"/>
</dbReference>
<dbReference type="NCBIfam" id="TIGR00054">
    <property type="entry name" value="RIP metalloprotease RseP"/>
    <property type="match status" value="1"/>
</dbReference>
<feature type="transmembrane region" description="Helical" evidence="11">
    <location>
        <begin position="423"/>
        <end position="445"/>
    </location>
</feature>
<dbReference type="GO" id="GO:0004222">
    <property type="term" value="F:metalloendopeptidase activity"/>
    <property type="evidence" value="ECO:0007669"/>
    <property type="project" value="InterPro"/>
</dbReference>
<feature type="domain" description="PDZ" evidence="12">
    <location>
        <begin position="210"/>
        <end position="268"/>
    </location>
</feature>
<evidence type="ECO:0000256" key="5">
    <source>
        <dbReference type="ARBA" id="ARBA00022692"/>
    </source>
</evidence>
<dbReference type="InterPro" id="IPR001478">
    <property type="entry name" value="PDZ"/>
</dbReference>
<dbReference type="InterPro" id="IPR041489">
    <property type="entry name" value="PDZ_6"/>
</dbReference>
<dbReference type="InterPro" id="IPR008915">
    <property type="entry name" value="Peptidase_M50"/>
</dbReference>
<feature type="transmembrane region" description="Helical" evidence="11">
    <location>
        <begin position="373"/>
        <end position="393"/>
    </location>
</feature>
<dbReference type="GO" id="GO:0016020">
    <property type="term" value="C:membrane"/>
    <property type="evidence" value="ECO:0007669"/>
    <property type="project" value="UniProtKB-SubCell"/>
</dbReference>
<keyword evidence="10 11" id="KW-0472">Membrane</keyword>
<dbReference type="PROSITE" id="PS50106">
    <property type="entry name" value="PDZ"/>
    <property type="match status" value="1"/>
</dbReference>
<evidence type="ECO:0000256" key="1">
    <source>
        <dbReference type="ARBA" id="ARBA00001947"/>
    </source>
</evidence>
<dbReference type="Pfam" id="PF17820">
    <property type="entry name" value="PDZ_6"/>
    <property type="match status" value="1"/>
</dbReference>
<dbReference type="EMBL" id="PHHA01000020">
    <property type="protein sequence ID" value="PJG84961.1"/>
    <property type="molecule type" value="Genomic_DNA"/>
</dbReference>
<dbReference type="CDD" id="cd23082">
    <property type="entry name" value="cpPDZ1_EcRseP-like"/>
    <property type="match status" value="1"/>
</dbReference>
<comment type="caution">
    <text evidence="13">The sequence shown here is derived from an EMBL/GenBank/DDBJ whole genome shotgun (WGS) entry which is preliminary data.</text>
</comment>